<reference evidence="2 3" key="1">
    <citation type="submission" date="2023-06" db="EMBL/GenBank/DDBJ databases">
        <title>Roseiconus lacunae JC819 isolated from Gulf of Mannar region, Tamil Nadu.</title>
        <authorList>
            <person name="Pk S."/>
            <person name="Ch S."/>
            <person name="Ch V.R."/>
        </authorList>
    </citation>
    <scope>NUCLEOTIDE SEQUENCE [LARGE SCALE GENOMIC DNA]</scope>
    <source>
        <strain evidence="2 3">JC819</strain>
    </source>
</reference>
<comment type="caution">
    <text evidence="2">The sequence shown here is derived from an EMBL/GenBank/DDBJ whole genome shotgun (WGS) entry which is preliminary data.</text>
</comment>
<keyword evidence="3" id="KW-1185">Reference proteome</keyword>
<name>A0ABT7PT24_9BACT</name>
<proteinExistence type="predicted"/>
<feature type="region of interest" description="Disordered" evidence="1">
    <location>
        <begin position="30"/>
        <end position="49"/>
    </location>
</feature>
<sequence length="116" mass="13018">MAQIQIIDGEHHSLKRSAWISIATSDSALVAPPPRMGRNPANGKPMQLRLPPDERAVEINGEIIGRFCWYSYTYPGPEWDDDLGVVCISFSPDHERSVFELAKKYASEMGADLVWD</sequence>
<evidence type="ECO:0000313" key="2">
    <source>
        <dbReference type="EMBL" id="MDM4019508.1"/>
    </source>
</evidence>
<dbReference type="RefSeq" id="WP_289167633.1">
    <property type="nucleotide sequence ID" value="NZ_JASZZN010000090.1"/>
</dbReference>
<organism evidence="2 3">
    <name type="scientific">Roseiconus lacunae</name>
    <dbReference type="NCBI Taxonomy" id="2605694"/>
    <lineage>
        <taxon>Bacteria</taxon>
        <taxon>Pseudomonadati</taxon>
        <taxon>Planctomycetota</taxon>
        <taxon>Planctomycetia</taxon>
        <taxon>Pirellulales</taxon>
        <taxon>Pirellulaceae</taxon>
        <taxon>Roseiconus</taxon>
    </lineage>
</organism>
<accession>A0ABT7PT24</accession>
<protein>
    <submittedName>
        <fullName evidence="2">Uncharacterized protein</fullName>
    </submittedName>
</protein>
<dbReference type="EMBL" id="JASZZN010000090">
    <property type="protein sequence ID" value="MDM4019508.1"/>
    <property type="molecule type" value="Genomic_DNA"/>
</dbReference>
<gene>
    <name evidence="2" type="ORF">QTN89_28910</name>
</gene>
<evidence type="ECO:0000256" key="1">
    <source>
        <dbReference type="SAM" id="MobiDB-lite"/>
    </source>
</evidence>
<dbReference type="Proteomes" id="UP001239462">
    <property type="component" value="Unassembled WGS sequence"/>
</dbReference>
<evidence type="ECO:0000313" key="3">
    <source>
        <dbReference type="Proteomes" id="UP001239462"/>
    </source>
</evidence>